<dbReference type="PROSITE" id="PS50987">
    <property type="entry name" value="HTH_ARSR_2"/>
    <property type="match status" value="1"/>
</dbReference>
<comment type="caution">
    <text evidence="5">The sequence shown here is derived from an EMBL/GenBank/DDBJ whole genome shotgun (WGS) entry which is preliminary data.</text>
</comment>
<dbReference type="AlphaFoldDB" id="A0A929FAV1"/>
<evidence type="ECO:0000313" key="6">
    <source>
        <dbReference type="Proteomes" id="UP000615026"/>
    </source>
</evidence>
<organism evidence="5 6">
    <name type="scientific">Leptolyngbya cf. ectocarpi LEGE 11479</name>
    <dbReference type="NCBI Taxonomy" id="1828722"/>
    <lineage>
        <taxon>Bacteria</taxon>
        <taxon>Bacillati</taxon>
        <taxon>Cyanobacteriota</taxon>
        <taxon>Cyanophyceae</taxon>
        <taxon>Leptolyngbyales</taxon>
        <taxon>Leptolyngbyaceae</taxon>
        <taxon>Leptolyngbya group</taxon>
        <taxon>Leptolyngbya</taxon>
    </lineage>
</organism>
<gene>
    <name evidence="5" type="ORF">IQ260_28930</name>
</gene>
<keyword evidence="1" id="KW-0805">Transcription regulation</keyword>
<dbReference type="InterPro" id="IPR001845">
    <property type="entry name" value="HTH_ArsR_DNA-bd_dom"/>
</dbReference>
<evidence type="ECO:0000256" key="3">
    <source>
        <dbReference type="ARBA" id="ARBA00023163"/>
    </source>
</evidence>
<keyword evidence="6" id="KW-1185">Reference proteome</keyword>
<dbReference type="InterPro" id="IPR036390">
    <property type="entry name" value="WH_DNA-bd_sf"/>
</dbReference>
<dbReference type="GO" id="GO:0003700">
    <property type="term" value="F:DNA-binding transcription factor activity"/>
    <property type="evidence" value="ECO:0007669"/>
    <property type="project" value="InterPro"/>
</dbReference>
<dbReference type="Proteomes" id="UP000615026">
    <property type="component" value="Unassembled WGS sequence"/>
</dbReference>
<evidence type="ECO:0000313" key="5">
    <source>
        <dbReference type="EMBL" id="MBE9070670.1"/>
    </source>
</evidence>
<keyword evidence="3" id="KW-0804">Transcription</keyword>
<dbReference type="SUPFAM" id="SSF46785">
    <property type="entry name" value="Winged helix' DNA-binding domain"/>
    <property type="match status" value="1"/>
</dbReference>
<feature type="domain" description="HTH arsR-type" evidence="4">
    <location>
        <begin position="6"/>
        <end position="100"/>
    </location>
</feature>
<dbReference type="Gene3D" id="1.10.10.10">
    <property type="entry name" value="Winged helix-like DNA-binding domain superfamily/Winged helix DNA-binding domain"/>
    <property type="match status" value="1"/>
</dbReference>
<proteinExistence type="predicted"/>
<dbReference type="PRINTS" id="PR00778">
    <property type="entry name" value="HTHARSR"/>
</dbReference>
<dbReference type="InterPro" id="IPR011991">
    <property type="entry name" value="ArsR-like_HTH"/>
</dbReference>
<evidence type="ECO:0000256" key="1">
    <source>
        <dbReference type="ARBA" id="ARBA00023015"/>
    </source>
</evidence>
<dbReference type="InterPro" id="IPR051081">
    <property type="entry name" value="HTH_MetalResp_TranReg"/>
</dbReference>
<dbReference type="SMART" id="SM00418">
    <property type="entry name" value="HTH_ARSR"/>
    <property type="match status" value="1"/>
</dbReference>
<dbReference type="GO" id="GO:0003677">
    <property type="term" value="F:DNA binding"/>
    <property type="evidence" value="ECO:0007669"/>
    <property type="project" value="UniProtKB-KW"/>
</dbReference>
<keyword evidence="2" id="KW-0238">DNA-binding</keyword>
<dbReference type="RefSeq" id="WP_193996523.1">
    <property type="nucleotide sequence ID" value="NZ_JADEXP010000494.1"/>
</dbReference>
<dbReference type="PANTHER" id="PTHR33154:SF12">
    <property type="entry name" value="TRANSCRIPTIONAL REGULATORY PROTEIN"/>
    <property type="match status" value="1"/>
</dbReference>
<name>A0A929FAV1_LEPEC</name>
<dbReference type="CDD" id="cd00090">
    <property type="entry name" value="HTH_ARSR"/>
    <property type="match status" value="1"/>
</dbReference>
<reference evidence="5" key="1">
    <citation type="submission" date="2020-10" db="EMBL/GenBank/DDBJ databases">
        <authorList>
            <person name="Castelo-Branco R."/>
            <person name="Eusebio N."/>
            <person name="Adriana R."/>
            <person name="Vieira A."/>
            <person name="Brugerolle De Fraissinette N."/>
            <person name="Rezende De Castro R."/>
            <person name="Schneider M.P."/>
            <person name="Vasconcelos V."/>
            <person name="Leao P.N."/>
        </authorList>
    </citation>
    <scope>NUCLEOTIDE SEQUENCE</scope>
    <source>
        <strain evidence="5">LEGE 11479</strain>
    </source>
</reference>
<dbReference type="Pfam" id="PF01022">
    <property type="entry name" value="HTH_5"/>
    <property type="match status" value="1"/>
</dbReference>
<accession>A0A929FAV1</accession>
<protein>
    <submittedName>
        <fullName evidence="5">Helix-turn-helix transcriptional regulator</fullName>
    </submittedName>
</protein>
<dbReference type="InterPro" id="IPR036388">
    <property type="entry name" value="WH-like_DNA-bd_sf"/>
</dbReference>
<evidence type="ECO:0000259" key="4">
    <source>
        <dbReference type="PROSITE" id="PS50987"/>
    </source>
</evidence>
<sequence>MRPISHPDLSQMTLAEVLYALGDPVRLKIVKTIAQKGEQACRSCGGDEIAKSTLSHHFKILREAGIIHTEKVGTQHLNSLRVDELEAKFPGVLAAVLAAAGDVEVCEGE</sequence>
<dbReference type="PANTHER" id="PTHR33154">
    <property type="entry name" value="TRANSCRIPTIONAL REGULATOR, ARSR FAMILY"/>
    <property type="match status" value="1"/>
</dbReference>
<dbReference type="EMBL" id="JADEXP010000494">
    <property type="protein sequence ID" value="MBE9070670.1"/>
    <property type="molecule type" value="Genomic_DNA"/>
</dbReference>
<evidence type="ECO:0000256" key="2">
    <source>
        <dbReference type="ARBA" id="ARBA00023125"/>
    </source>
</evidence>